<keyword evidence="1" id="KW-0472">Membrane</keyword>
<evidence type="ECO:0000259" key="2">
    <source>
        <dbReference type="Pfam" id="PF04892"/>
    </source>
</evidence>
<reference evidence="3 4" key="1">
    <citation type="submission" date="2024-09" db="EMBL/GenBank/DDBJ databases">
        <authorList>
            <person name="Sun Q."/>
            <person name="Mori K."/>
        </authorList>
    </citation>
    <scope>NUCLEOTIDE SEQUENCE [LARGE SCALE GENOMIC DNA]</scope>
    <source>
        <strain evidence="3 4">JCM 12520</strain>
    </source>
</reference>
<dbReference type="NCBIfam" id="NF037970">
    <property type="entry name" value="vanZ_1"/>
    <property type="match status" value="1"/>
</dbReference>
<proteinExistence type="predicted"/>
<organism evidence="3 4">
    <name type="scientific">Paenibacillus hodogayensis</name>
    <dbReference type="NCBI Taxonomy" id="279208"/>
    <lineage>
        <taxon>Bacteria</taxon>
        <taxon>Bacillati</taxon>
        <taxon>Bacillota</taxon>
        <taxon>Bacilli</taxon>
        <taxon>Bacillales</taxon>
        <taxon>Paenibacillaceae</taxon>
        <taxon>Paenibacillus</taxon>
    </lineage>
</organism>
<sequence length="133" mass="15370">MKRAFRWLPAVIWMAVIFYMSHQSGDDLHTLLPWFQTFFPWMESFNWGHFALYFILAATFYWALLPRSAAWSGKALAVALCVLYGLTDEYHQSFVPGREPDLLDIRNDGIGAALAMLLLAWPPLERFVRRVSG</sequence>
<evidence type="ECO:0000313" key="4">
    <source>
        <dbReference type="Proteomes" id="UP001589619"/>
    </source>
</evidence>
<feature type="domain" description="VanZ-like" evidence="2">
    <location>
        <begin position="7"/>
        <end position="119"/>
    </location>
</feature>
<keyword evidence="4" id="KW-1185">Reference proteome</keyword>
<accession>A0ABV5VP28</accession>
<evidence type="ECO:0000313" key="3">
    <source>
        <dbReference type="EMBL" id="MFB9750031.1"/>
    </source>
</evidence>
<comment type="caution">
    <text evidence="3">The sequence shown here is derived from an EMBL/GenBank/DDBJ whole genome shotgun (WGS) entry which is preliminary data.</text>
</comment>
<dbReference type="RefSeq" id="WP_344910168.1">
    <property type="nucleotide sequence ID" value="NZ_BAAAYO010000008.1"/>
</dbReference>
<keyword evidence="1" id="KW-0812">Transmembrane</keyword>
<dbReference type="InterPro" id="IPR006976">
    <property type="entry name" value="VanZ-like"/>
</dbReference>
<name>A0ABV5VP28_9BACL</name>
<evidence type="ECO:0000256" key="1">
    <source>
        <dbReference type="SAM" id="Phobius"/>
    </source>
</evidence>
<dbReference type="Pfam" id="PF04892">
    <property type="entry name" value="VanZ"/>
    <property type="match status" value="1"/>
</dbReference>
<dbReference type="Proteomes" id="UP001589619">
    <property type="component" value="Unassembled WGS sequence"/>
</dbReference>
<feature type="transmembrane region" description="Helical" evidence="1">
    <location>
        <begin position="47"/>
        <end position="64"/>
    </location>
</feature>
<keyword evidence="1" id="KW-1133">Transmembrane helix</keyword>
<protein>
    <submittedName>
        <fullName evidence="3">VanZ family protein</fullName>
    </submittedName>
</protein>
<dbReference type="EMBL" id="JBHMAG010000001">
    <property type="protein sequence ID" value="MFB9750031.1"/>
    <property type="molecule type" value="Genomic_DNA"/>
</dbReference>
<gene>
    <name evidence="3" type="ORF">ACFFNY_00465</name>
</gene>